<dbReference type="InterPro" id="IPR000835">
    <property type="entry name" value="HTH_MarR-typ"/>
</dbReference>
<keyword evidence="3" id="KW-0804">Transcription</keyword>
<keyword evidence="1" id="KW-0805">Transcription regulation</keyword>
<dbReference type="Gene3D" id="1.10.10.10">
    <property type="entry name" value="Winged helix-like DNA-binding domain superfamily/Winged helix DNA-binding domain"/>
    <property type="match status" value="1"/>
</dbReference>
<name>A0A0A0DDM2_9STRE</name>
<dbReference type="SUPFAM" id="SSF46785">
    <property type="entry name" value="Winged helix' DNA-binding domain"/>
    <property type="match status" value="1"/>
</dbReference>
<dbReference type="GO" id="GO:0003677">
    <property type="term" value="F:DNA binding"/>
    <property type="evidence" value="ECO:0007669"/>
    <property type="project" value="UniProtKB-KW"/>
</dbReference>
<accession>A0A0A0DDM2</accession>
<dbReference type="PANTHER" id="PTHR42756">
    <property type="entry name" value="TRANSCRIPTIONAL REGULATOR, MARR"/>
    <property type="match status" value="1"/>
</dbReference>
<dbReference type="InterPro" id="IPR036390">
    <property type="entry name" value="WH_DNA-bd_sf"/>
</dbReference>
<sequence>MKITENLDQETLFDLKTIIVLHKAERTIRNIEAQIFKKHNLTPTQFSVLETLYSKGELRIQDLIDLMLATSGNMTVVIKNMERDGWISRSCDPNDRRSFLIQLSEQGQKKIEKVLPEHIANIRHMTALLSQNDKEDLVRILKTFKKLS</sequence>
<dbReference type="RefSeq" id="WP_037618605.1">
    <property type="nucleotide sequence ID" value="NZ_JPEN01000116.1"/>
</dbReference>
<dbReference type="PROSITE" id="PS50995">
    <property type="entry name" value="HTH_MARR_2"/>
    <property type="match status" value="1"/>
</dbReference>
<evidence type="ECO:0000313" key="5">
    <source>
        <dbReference type="EMBL" id="KGM36209.1"/>
    </source>
</evidence>
<dbReference type="SMART" id="SM00347">
    <property type="entry name" value="HTH_MARR"/>
    <property type="match status" value="1"/>
</dbReference>
<dbReference type="Proteomes" id="UP000030019">
    <property type="component" value="Unassembled WGS sequence"/>
</dbReference>
<evidence type="ECO:0000256" key="1">
    <source>
        <dbReference type="ARBA" id="ARBA00023015"/>
    </source>
</evidence>
<dbReference type="AlphaFoldDB" id="A0A0A0DDM2"/>
<dbReference type="InterPro" id="IPR036388">
    <property type="entry name" value="WH-like_DNA-bd_sf"/>
</dbReference>
<evidence type="ECO:0000256" key="2">
    <source>
        <dbReference type="ARBA" id="ARBA00023125"/>
    </source>
</evidence>
<dbReference type="PANTHER" id="PTHR42756:SF1">
    <property type="entry name" value="TRANSCRIPTIONAL REPRESSOR OF EMRAB OPERON"/>
    <property type="match status" value="1"/>
</dbReference>
<reference evidence="5 6" key="1">
    <citation type="submission" date="2014-06" db="EMBL/GenBank/DDBJ databases">
        <authorList>
            <person name="Teng J.L."/>
            <person name="Huang Y."/>
            <person name="Tse H."/>
            <person name="Lau S.K."/>
            <person name="Woo P.C."/>
        </authorList>
    </citation>
    <scope>NUCLEOTIDE SEQUENCE [LARGE SCALE GENOMIC DNA]</scope>
    <source>
        <strain evidence="5 6">HKU4</strain>
    </source>
</reference>
<protein>
    <submittedName>
        <fullName evidence="5">Transcriptional regulator, MarR family</fullName>
    </submittedName>
</protein>
<feature type="domain" description="HTH marR-type" evidence="4">
    <location>
        <begin position="1"/>
        <end position="146"/>
    </location>
</feature>
<dbReference type="STRING" id="176090.SSIN_2035"/>
<comment type="caution">
    <text evidence="5">The sequence shown here is derived from an EMBL/GenBank/DDBJ whole genome shotgun (WGS) entry which is preliminary data.</text>
</comment>
<gene>
    <name evidence="5" type="ORF">SSIN_2035</name>
</gene>
<dbReference type="EMBL" id="JPEN01000116">
    <property type="protein sequence ID" value="KGM36209.1"/>
    <property type="molecule type" value="Genomic_DNA"/>
</dbReference>
<keyword evidence="2" id="KW-0238">DNA-binding</keyword>
<dbReference type="PRINTS" id="PR00598">
    <property type="entry name" value="HTHMARR"/>
</dbReference>
<dbReference type="eggNOG" id="COG1846">
    <property type="taxonomic scope" value="Bacteria"/>
</dbReference>
<keyword evidence="6" id="KW-1185">Reference proteome</keyword>
<dbReference type="PATRIC" id="fig|176090.4.peg.1980"/>
<proteinExistence type="predicted"/>
<evidence type="ECO:0000259" key="4">
    <source>
        <dbReference type="PROSITE" id="PS50995"/>
    </source>
</evidence>
<dbReference type="Pfam" id="PF01047">
    <property type="entry name" value="MarR"/>
    <property type="match status" value="1"/>
</dbReference>
<organism evidence="5 6">
    <name type="scientific">Streptococcus sinensis</name>
    <dbReference type="NCBI Taxonomy" id="176090"/>
    <lineage>
        <taxon>Bacteria</taxon>
        <taxon>Bacillati</taxon>
        <taxon>Bacillota</taxon>
        <taxon>Bacilli</taxon>
        <taxon>Lactobacillales</taxon>
        <taxon>Streptococcaceae</taxon>
        <taxon>Streptococcus</taxon>
    </lineage>
</organism>
<dbReference type="GO" id="GO:0003700">
    <property type="term" value="F:DNA-binding transcription factor activity"/>
    <property type="evidence" value="ECO:0007669"/>
    <property type="project" value="InterPro"/>
</dbReference>
<evidence type="ECO:0000256" key="3">
    <source>
        <dbReference type="ARBA" id="ARBA00023163"/>
    </source>
</evidence>
<evidence type="ECO:0000313" key="6">
    <source>
        <dbReference type="Proteomes" id="UP000030019"/>
    </source>
</evidence>